<proteinExistence type="predicted"/>
<keyword evidence="2" id="KW-1185">Reference proteome</keyword>
<sequence>MKSRCYSRLTPHNRAPSACSYGKTGLGAIPAIQYCVGIQQVAGEGDIVGQIRCIKHVAEPL</sequence>
<organism evidence="1 2">
    <name type="scientific">Gibbsiella quercinecans</name>
    <dbReference type="NCBI Taxonomy" id="929813"/>
    <lineage>
        <taxon>Bacteria</taxon>
        <taxon>Pseudomonadati</taxon>
        <taxon>Pseudomonadota</taxon>
        <taxon>Gammaproteobacteria</taxon>
        <taxon>Enterobacterales</taxon>
        <taxon>Yersiniaceae</taxon>
        <taxon>Gibbsiella</taxon>
    </lineage>
</organism>
<dbReference type="KEGG" id="gqu:AWC35_23920"/>
<evidence type="ECO:0000313" key="2">
    <source>
        <dbReference type="Proteomes" id="UP000217182"/>
    </source>
</evidence>
<dbReference type="Proteomes" id="UP000217182">
    <property type="component" value="Chromosome"/>
</dbReference>
<protein>
    <submittedName>
        <fullName evidence="1">Uncharacterized protein</fullName>
    </submittedName>
</protein>
<gene>
    <name evidence="1" type="ORF">AWC35_23920</name>
</gene>
<name>A0A250B873_9GAMM</name>
<accession>A0A250B873</accession>
<dbReference type="EMBL" id="CP014136">
    <property type="protein sequence ID" value="ATA22132.1"/>
    <property type="molecule type" value="Genomic_DNA"/>
</dbReference>
<reference evidence="1 2" key="1">
    <citation type="submission" date="2016-01" db="EMBL/GenBank/DDBJ databases">
        <authorList>
            <person name="Oliw E.H."/>
        </authorList>
    </citation>
    <scope>NUCLEOTIDE SEQUENCE [LARGE SCALE GENOMIC DNA]</scope>
    <source>
        <strain evidence="1 2">FRB97</strain>
    </source>
</reference>
<evidence type="ECO:0000313" key="1">
    <source>
        <dbReference type="EMBL" id="ATA22132.1"/>
    </source>
</evidence>
<dbReference type="AlphaFoldDB" id="A0A250B873"/>